<name>A0A1Y1WLD4_9FUNG</name>
<evidence type="ECO:0000256" key="1">
    <source>
        <dbReference type="ARBA" id="ARBA00004173"/>
    </source>
</evidence>
<dbReference type="SUPFAM" id="SSF53335">
    <property type="entry name" value="S-adenosyl-L-methionine-dependent methyltransferases"/>
    <property type="match status" value="1"/>
</dbReference>
<comment type="function">
    <text evidence="7">Mitochondrial ribosome (mitoribosome) assembly factor. Binds at the interface of the head and body domains of the mitochondrial small ribosomal subunit (mt-SSU), occluding the mRNA channel and preventing compaction of the head domain towards the body. Probable inactive methyltransferase: retains the characteristic folding and ability to bind S-adenosyl-L-methionine, but it probably lost its methyltransferase activity.</text>
</comment>
<evidence type="ECO:0000256" key="7">
    <source>
        <dbReference type="ARBA" id="ARBA00045681"/>
    </source>
</evidence>
<accession>A0A1Y1WLD4</accession>
<dbReference type="RefSeq" id="XP_040747592.1">
    <property type="nucleotide sequence ID" value="XM_040884443.1"/>
</dbReference>
<dbReference type="GO" id="GO:0051536">
    <property type="term" value="F:iron-sulfur cluster binding"/>
    <property type="evidence" value="ECO:0007669"/>
    <property type="project" value="UniProtKB-KW"/>
</dbReference>
<sequence>MKTSGPILRGTDEVRFGRKYMGMVAMPEYIERGISQLVDKADKKQLRHDYLRIADALSGERPKAESLVKPGTPLTPHSIEYGARESIAFLASSSPATYGVIFNILTELADRLPGFRPDSILDFGCGPATALWAAQEVWPQLSKYRGIDVSEDMLKCAEALLDKIPEENRAKEIDFMRYLAPQTEAKEQSKLVISAFTLSELPSDSVRKTTVENLWSQTSDTLVLIDRGTPDSARMIADARAQLLELGGVHTFAPLPHDQPDPTTNAQAWLHFSQRAQRPTFTMRVKRAKSNIEDLKYSYVVVRRGPRPVAEPRLSVESYTWPRVLLPPLKRKGHVIVDVCTFQGNVERWTFTKSHDKQAYRDARKANWGDLFPARAKVGRGPSGLHAVT</sequence>
<dbReference type="Proteomes" id="UP000193922">
    <property type="component" value="Unassembled WGS sequence"/>
</dbReference>
<dbReference type="AlphaFoldDB" id="A0A1Y1WLD4"/>
<evidence type="ECO:0000313" key="9">
    <source>
        <dbReference type="Proteomes" id="UP000193922"/>
    </source>
</evidence>
<dbReference type="InterPro" id="IPR052571">
    <property type="entry name" value="Mt_RNA_Methyltransferase"/>
</dbReference>
<dbReference type="PANTHER" id="PTHR13184">
    <property type="entry name" value="37S RIBOSOMAL PROTEIN S22"/>
    <property type="match status" value="1"/>
</dbReference>
<dbReference type="InterPro" id="IPR015324">
    <property type="entry name" value="Ribosomal_Rsm22-like"/>
</dbReference>
<evidence type="ECO:0000256" key="4">
    <source>
        <dbReference type="ARBA" id="ARBA00023004"/>
    </source>
</evidence>
<keyword evidence="6" id="KW-0496">Mitochondrion</keyword>
<dbReference type="STRING" id="61395.A0A1Y1WLD4"/>
<dbReference type="InterPro" id="IPR029063">
    <property type="entry name" value="SAM-dependent_MTases_sf"/>
</dbReference>
<dbReference type="GO" id="GO:0046872">
    <property type="term" value="F:metal ion binding"/>
    <property type="evidence" value="ECO:0007669"/>
    <property type="project" value="UniProtKB-KW"/>
</dbReference>
<evidence type="ECO:0000256" key="6">
    <source>
        <dbReference type="ARBA" id="ARBA00023128"/>
    </source>
</evidence>
<keyword evidence="3" id="KW-0809">Transit peptide</keyword>
<protein>
    <submittedName>
        <fullName evidence="8">Rsm22-domain-containing protein</fullName>
    </submittedName>
</protein>
<organism evidence="8 9">
    <name type="scientific">Linderina pennispora</name>
    <dbReference type="NCBI Taxonomy" id="61395"/>
    <lineage>
        <taxon>Eukaryota</taxon>
        <taxon>Fungi</taxon>
        <taxon>Fungi incertae sedis</taxon>
        <taxon>Zoopagomycota</taxon>
        <taxon>Kickxellomycotina</taxon>
        <taxon>Kickxellomycetes</taxon>
        <taxon>Kickxellales</taxon>
        <taxon>Kickxellaceae</taxon>
        <taxon>Linderina</taxon>
    </lineage>
</organism>
<dbReference type="Pfam" id="PF09243">
    <property type="entry name" value="Rsm22"/>
    <property type="match status" value="1"/>
</dbReference>
<dbReference type="GO" id="GO:0003735">
    <property type="term" value="F:structural constituent of ribosome"/>
    <property type="evidence" value="ECO:0007669"/>
    <property type="project" value="TreeGrafter"/>
</dbReference>
<gene>
    <name evidence="8" type="ORF">DL89DRAFT_220272</name>
</gene>
<keyword evidence="2" id="KW-0479">Metal-binding</keyword>
<evidence type="ECO:0000256" key="2">
    <source>
        <dbReference type="ARBA" id="ARBA00022723"/>
    </source>
</evidence>
<dbReference type="GO" id="GO:0006412">
    <property type="term" value="P:translation"/>
    <property type="evidence" value="ECO:0007669"/>
    <property type="project" value="InterPro"/>
</dbReference>
<dbReference type="EMBL" id="MCFD01000001">
    <property type="protein sequence ID" value="ORX74381.1"/>
    <property type="molecule type" value="Genomic_DNA"/>
</dbReference>
<comment type="subcellular location">
    <subcellularLocation>
        <location evidence="1">Mitochondrion</location>
    </subcellularLocation>
</comment>
<comment type="caution">
    <text evidence="8">The sequence shown here is derived from an EMBL/GenBank/DDBJ whole genome shotgun (WGS) entry which is preliminary data.</text>
</comment>
<dbReference type="PANTHER" id="PTHR13184:SF5">
    <property type="entry name" value="METHYLTRANSFERASE-LIKE PROTEIN 17, MITOCHONDRIAL"/>
    <property type="match status" value="1"/>
</dbReference>
<evidence type="ECO:0000256" key="5">
    <source>
        <dbReference type="ARBA" id="ARBA00023014"/>
    </source>
</evidence>
<keyword evidence="5" id="KW-0411">Iron-sulfur</keyword>
<dbReference type="GO" id="GO:0008168">
    <property type="term" value="F:methyltransferase activity"/>
    <property type="evidence" value="ECO:0007669"/>
    <property type="project" value="InterPro"/>
</dbReference>
<keyword evidence="9" id="KW-1185">Reference proteome</keyword>
<reference evidence="8 9" key="1">
    <citation type="submission" date="2016-07" db="EMBL/GenBank/DDBJ databases">
        <title>Pervasive Adenine N6-methylation of Active Genes in Fungi.</title>
        <authorList>
            <consortium name="DOE Joint Genome Institute"/>
            <person name="Mondo S.J."/>
            <person name="Dannebaum R.O."/>
            <person name="Kuo R.C."/>
            <person name="Labutti K."/>
            <person name="Haridas S."/>
            <person name="Kuo A."/>
            <person name="Salamov A."/>
            <person name="Ahrendt S.R."/>
            <person name="Lipzen A."/>
            <person name="Sullivan W."/>
            <person name="Andreopoulos W.B."/>
            <person name="Clum A."/>
            <person name="Lindquist E."/>
            <person name="Daum C."/>
            <person name="Ramamoorthy G.K."/>
            <person name="Gryganskyi A."/>
            <person name="Culley D."/>
            <person name="Magnuson J.K."/>
            <person name="James T.Y."/>
            <person name="O'Malley M.A."/>
            <person name="Stajich J.E."/>
            <person name="Spatafora J.W."/>
            <person name="Visel A."/>
            <person name="Grigoriev I.V."/>
        </authorList>
    </citation>
    <scope>NUCLEOTIDE SEQUENCE [LARGE SCALE GENOMIC DNA]</scope>
    <source>
        <strain evidence="8 9">ATCC 12442</strain>
    </source>
</reference>
<keyword evidence="4" id="KW-0408">Iron</keyword>
<dbReference type="GeneID" id="63801091"/>
<evidence type="ECO:0000313" key="8">
    <source>
        <dbReference type="EMBL" id="ORX74381.1"/>
    </source>
</evidence>
<evidence type="ECO:0000256" key="3">
    <source>
        <dbReference type="ARBA" id="ARBA00022946"/>
    </source>
</evidence>
<dbReference type="GO" id="GO:0005763">
    <property type="term" value="C:mitochondrial small ribosomal subunit"/>
    <property type="evidence" value="ECO:0007669"/>
    <property type="project" value="TreeGrafter"/>
</dbReference>
<dbReference type="OrthoDB" id="421327at2759"/>
<proteinExistence type="predicted"/>
<dbReference type="Gene3D" id="3.40.50.150">
    <property type="entry name" value="Vaccinia Virus protein VP39"/>
    <property type="match status" value="1"/>
</dbReference>